<protein>
    <submittedName>
        <fullName evidence="2">Resolvase/invertase-type recombinase catalytic domain-containing protein</fullName>
    </submittedName>
</protein>
<accession>A0A0K0G6A6</accession>
<keyword evidence="1" id="KW-1185">Reference proteome</keyword>
<dbReference type="AlphaFoldDB" id="A0A0K0G6A6"/>
<name>A0A0K0G6A6_STRVS</name>
<organism evidence="1 2">
    <name type="scientific">Strongyloides venezuelensis</name>
    <name type="common">Threadworm</name>
    <dbReference type="NCBI Taxonomy" id="75913"/>
    <lineage>
        <taxon>Eukaryota</taxon>
        <taxon>Metazoa</taxon>
        <taxon>Ecdysozoa</taxon>
        <taxon>Nematoda</taxon>
        <taxon>Chromadorea</taxon>
        <taxon>Rhabditida</taxon>
        <taxon>Tylenchina</taxon>
        <taxon>Panagrolaimomorpha</taxon>
        <taxon>Strongyloidoidea</taxon>
        <taxon>Strongyloididae</taxon>
        <taxon>Strongyloides</taxon>
    </lineage>
</organism>
<dbReference type="Proteomes" id="UP000035680">
    <property type="component" value="Unassembled WGS sequence"/>
</dbReference>
<proteinExistence type="predicted"/>
<dbReference type="WBParaSite" id="SVE_2028900.1">
    <property type="protein sequence ID" value="SVE_2028900.1"/>
    <property type="gene ID" value="SVE_2028900"/>
</dbReference>
<sequence length="80" mass="9417">MFVINANNTGKKEEYLASILNMLLEKKKRIALNVLIVITLEELRKRYQRRAHISKDGGLYGYKHFDVYNQNTLENSFIKV</sequence>
<evidence type="ECO:0000313" key="2">
    <source>
        <dbReference type="WBParaSite" id="SVE_2028900.1"/>
    </source>
</evidence>
<reference evidence="2" key="2">
    <citation type="submission" date="2015-08" db="UniProtKB">
        <authorList>
            <consortium name="WormBaseParasite"/>
        </authorList>
    </citation>
    <scope>IDENTIFICATION</scope>
</reference>
<evidence type="ECO:0000313" key="1">
    <source>
        <dbReference type="Proteomes" id="UP000035680"/>
    </source>
</evidence>
<reference evidence="1" key="1">
    <citation type="submission" date="2014-07" db="EMBL/GenBank/DDBJ databases">
        <authorList>
            <person name="Martin A.A"/>
            <person name="De Silva N."/>
        </authorList>
    </citation>
    <scope>NUCLEOTIDE SEQUENCE</scope>
</reference>